<dbReference type="PANTHER" id="PTHR48105">
    <property type="entry name" value="THIOREDOXIN REDUCTASE 1-RELATED-RELATED"/>
    <property type="match status" value="1"/>
</dbReference>
<dbReference type="PRINTS" id="PR00469">
    <property type="entry name" value="PNDRDTASEII"/>
</dbReference>
<dbReference type="InterPro" id="IPR000595">
    <property type="entry name" value="cNMP-bd_dom"/>
</dbReference>
<dbReference type="InterPro" id="IPR023753">
    <property type="entry name" value="FAD/NAD-binding_dom"/>
</dbReference>
<accession>A0ABQ3Y2N8</accession>
<proteinExistence type="predicted"/>
<evidence type="ECO:0000313" key="6">
    <source>
        <dbReference type="Proteomes" id="UP000609879"/>
    </source>
</evidence>
<dbReference type="Pfam" id="PF07992">
    <property type="entry name" value="Pyr_redox_2"/>
    <property type="match status" value="1"/>
</dbReference>
<evidence type="ECO:0000256" key="3">
    <source>
        <dbReference type="ARBA" id="ARBA00048132"/>
    </source>
</evidence>
<dbReference type="PRINTS" id="PR00368">
    <property type="entry name" value="FADPNR"/>
</dbReference>
<dbReference type="CDD" id="cd00038">
    <property type="entry name" value="CAP_ED"/>
    <property type="match status" value="1"/>
</dbReference>
<organism evidence="5 6">
    <name type="scientific">Paractinoplanes deccanensis</name>
    <dbReference type="NCBI Taxonomy" id="113561"/>
    <lineage>
        <taxon>Bacteria</taxon>
        <taxon>Bacillati</taxon>
        <taxon>Actinomycetota</taxon>
        <taxon>Actinomycetes</taxon>
        <taxon>Micromonosporales</taxon>
        <taxon>Micromonosporaceae</taxon>
        <taxon>Paractinoplanes</taxon>
    </lineage>
</organism>
<keyword evidence="2" id="KW-0560">Oxidoreductase</keyword>
<dbReference type="PROSITE" id="PS50042">
    <property type="entry name" value="CNMP_BINDING_3"/>
    <property type="match status" value="1"/>
</dbReference>
<dbReference type="Proteomes" id="UP000609879">
    <property type="component" value="Unassembled WGS sequence"/>
</dbReference>
<dbReference type="SUPFAM" id="SSF51905">
    <property type="entry name" value="FAD/NAD(P)-binding domain"/>
    <property type="match status" value="1"/>
</dbReference>
<dbReference type="SUPFAM" id="SSF51206">
    <property type="entry name" value="cAMP-binding domain-like"/>
    <property type="match status" value="1"/>
</dbReference>
<dbReference type="Gene3D" id="3.50.50.60">
    <property type="entry name" value="FAD/NAD(P)-binding domain"/>
    <property type="match status" value="2"/>
</dbReference>
<dbReference type="EMBL" id="BOMI01000053">
    <property type="protein sequence ID" value="GID74256.1"/>
    <property type="molecule type" value="Genomic_DNA"/>
</dbReference>
<evidence type="ECO:0000313" key="5">
    <source>
        <dbReference type="EMBL" id="GID74256.1"/>
    </source>
</evidence>
<name>A0ABQ3Y2N8_9ACTN</name>
<dbReference type="InterPro" id="IPR014710">
    <property type="entry name" value="RmlC-like_jellyroll"/>
</dbReference>
<evidence type="ECO:0000256" key="2">
    <source>
        <dbReference type="ARBA" id="ARBA00023002"/>
    </source>
</evidence>
<dbReference type="InterPro" id="IPR050097">
    <property type="entry name" value="Ferredoxin-NADP_redctase_2"/>
</dbReference>
<dbReference type="InterPro" id="IPR036188">
    <property type="entry name" value="FAD/NAD-bd_sf"/>
</dbReference>
<protein>
    <submittedName>
        <fullName evidence="5">Thioredoxin reductase</fullName>
    </submittedName>
</protein>
<reference evidence="5 6" key="1">
    <citation type="submission" date="2021-01" db="EMBL/GenBank/DDBJ databases">
        <title>Whole genome shotgun sequence of Actinoplanes deccanensis NBRC 13994.</title>
        <authorList>
            <person name="Komaki H."/>
            <person name="Tamura T."/>
        </authorList>
    </citation>
    <scope>NUCLEOTIDE SEQUENCE [LARGE SCALE GENOMIC DNA]</scope>
    <source>
        <strain evidence="5 6">NBRC 13994</strain>
    </source>
</reference>
<comment type="catalytic activity">
    <reaction evidence="3">
        <text>[thioredoxin]-dithiol + NADP(+) = [thioredoxin]-disulfide + NADPH + H(+)</text>
        <dbReference type="Rhea" id="RHEA:20345"/>
        <dbReference type="Rhea" id="RHEA-COMP:10698"/>
        <dbReference type="Rhea" id="RHEA-COMP:10700"/>
        <dbReference type="ChEBI" id="CHEBI:15378"/>
        <dbReference type="ChEBI" id="CHEBI:29950"/>
        <dbReference type="ChEBI" id="CHEBI:50058"/>
        <dbReference type="ChEBI" id="CHEBI:57783"/>
        <dbReference type="ChEBI" id="CHEBI:58349"/>
        <dbReference type="EC" id="1.8.1.9"/>
    </reaction>
</comment>
<evidence type="ECO:0000259" key="4">
    <source>
        <dbReference type="PROSITE" id="PS50042"/>
    </source>
</evidence>
<feature type="domain" description="Cyclic nucleotide-binding" evidence="4">
    <location>
        <begin position="118"/>
        <end position="177"/>
    </location>
</feature>
<dbReference type="InterPro" id="IPR018490">
    <property type="entry name" value="cNMP-bd_dom_sf"/>
</dbReference>
<keyword evidence="6" id="KW-1185">Reference proteome</keyword>
<evidence type="ECO:0000256" key="1">
    <source>
        <dbReference type="ARBA" id="ARBA00022630"/>
    </source>
</evidence>
<gene>
    <name evidence="5" type="primary">trxB_2</name>
    <name evidence="5" type="ORF">Ade02nite_28970</name>
</gene>
<dbReference type="Gene3D" id="2.60.120.10">
    <property type="entry name" value="Jelly Rolls"/>
    <property type="match status" value="1"/>
</dbReference>
<sequence>MGQLTLPTDEEGALSWHAIELSGAAGNHRCPCDAANAQRVTDATGACHRCRVNRTSFPEIEDLPAAATARLTAEQLGRAAAYGEELTVTAGTRLYEVGEANCDLILCRTATLWDGSFTYGPGGFAGELSLLTGQTRNQAVTVVESGTVLVIGQGEFRRLMAQQTDLGDLFLRAFLARRRLLRLGAEQTTTIVGDPRSAGGLALRVFLSRQGLPHLWLDATSGEGRRVLAEAALTDRDLPVAITPETVMRAVTPGVLSEHLGLTYRSIGRGTVDLAIVGAGPAGLAAAVYGASEGLSTLLLDGVATGGQAATSARIENYLGFPFGLSGLDLTTRAAVQALKFGAEIATPCGVAALRQGDKEHVLLLEDGTEIPARAVIVATGAAYRSLPIDRWDHFVGNGIYHAATDLEAQGIAGEPVAVVGGANSAGQASLHLARYASHVTLIVRGPDLYAKMSSYLVERILADSRITVLTGTEIRGIGGGDHVESLTLTGRDEPLACRGLFSFIGAVAATGWLEGVRLDRSGFVETDALFRTNVPRVFAVGDVRQGSLKRVAAAVGEGSAAVRSVHQALAEVQ</sequence>
<keyword evidence="1" id="KW-0285">Flavoprotein</keyword>
<comment type="caution">
    <text evidence="5">The sequence shown here is derived from an EMBL/GenBank/DDBJ whole genome shotgun (WGS) entry which is preliminary data.</text>
</comment>